<comment type="caution">
    <text evidence="3">The sequence shown here is derived from an EMBL/GenBank/DDBJ whole genome shotgun (WGS) entry which is preliminary data.</text>
</comment>
<dbReference type="PANTHER" id="PTHR28219:SF1">
    <property type="entry name" value="UPF0642 PROTEIN YBL028C"/>
    <property type="match status" value="1"/>
</dbReference>
<dbReference type="Pfam" id="PF10338">
    <property type="entry name" value="YBL028C_N"/>
    <property type="match status" value="1"/>
</dbReference>
<feature type="compositionally biased region" description="Basic and acidic residues" evidence="1">
    <location>
        <begin position="58"/>
        <end position="68"/>
    </location>
</feature>
<dbReference type="Proteomes" id="UP000224634">
    <property type="component" value="Unassembled WGS sequence"/>
</dbReference>
<protein>
    <recommendedName>
        <fullName evidence="2">DUF2423 domain-containing protein</fullName>
    </recommendedName>
</protein>
<gene>
    <name evidence="3" type="ORF">AJ80_06438</name>
</gene>
<dbReference type="OrthoDB" id="4087970at2759"/>
<name>A0A2B7XX36_POLH7</name>
<dbReference type="EMBL" id="PDNA01000107">
    <property type="protein sequence ID" value="PGH13192.1"/>
    <property type="molecule type" value="Genomic_DNA"/>
</dbReference>
<keyword evidence="4" id="KW-1185">Reference proteome</keyword>
<feature type="region of interest" description="Disordered" evidence="1">
    <location>
        <begin position="40"/>
        <end position="95"/>
    </location>
</feature>
<feature type="compositionally biased region" description="Polar residues" evidence="1">
    <location>
        <begin position="74"/>
        <end position="86"/>
    </location>
</feature>
<organism evidence="3 4">
    <name type="scientific">Polytolypa hystricis (strain UAMH7299)</name>
    <dbReference type="NCBI Taxonomy" id="1447883"/>
    <lineage>
        <taxon>Eukaryota</taxon>
        <taxon>Fungi</taxon>
        <taxon>Dikarya</taxon>
        <taxon>Ascomycota</taxon>
        <taxon>Pezizomycotina</taxon>
        <taxon>Eurotiomycetes</taxon>
        <taxon>Eurotiomycetidae</taxon>
        <taxon>Onygenales</taxon>
        <taxon>Onygenales incertae sedis</taxon>
        <taxon>Polytolypa</taxon>
    </lineage>
</organism>
<proteinExistence type="predicted"/>
<feature type="domain" description="DUF2423" evidence="2">
    <location>
        <begin position="1"/>
        <end position="44"/>
    </location>
</feature>
<dbReference type="GO" id="GO:0030687">
    <property type="term" value="C:preribosome, large subunit precursor"/>
    <property type="evidence" value="ECO:0007669"/>
    <property type="project" value="TreeGrafter"/>
</dbReference>
<accession>A0A2B7XX36</accession>
<evidence type="ECO:0000256" key="1">
    <source>
        <dbReference type="SAM" id="MobiDB-lite"/>
    </source>
</evidence>
<evidence type="ECO:0000313" key="4">
    <source>
        <dbReference type="Proteomes" id="UP000224634"/>
    </source>
</evidence>
<reference evidence="3 4" key="1">
    <citation type="submission" date="2017-10" db="EMBL/GenBank/DDBJ databases">
        <title>Comparative genomics in systemic dimorphic fungi from Ajellomycetaceae.</title>
        <authorList>
            <person name="Munoz J.F."/>
            <person name="Mcewen J.G."/>
            <person name="Clay O.K."/>
            <person name="Cuomo C.A."/>
        </authorList>
    </citation>
    <scope>NUCLEOTIDE SEQUENCE [LARGE SCALE GENOMIC DNA]</scope>
    <source>
        <strain evidence="3 4">UAMH7299</strain>
    </source>
</reference>
<evidence type="ECO:0000259" key="2">
    <source>
        <dbReference type="Pfam" id="PF10338"/>
    </source>
</evidence>
<dbReference type="InterPro" id="IPR019434">
    <property type="entry name" value="DUF2423"/>
</dbReference>
<dbReference type="PANTHER" id="PTHR28219">
    <property type="entry name" value="UPF0642 PROTEIN YBL028C"/>
    <property type="match status" value="1"/>
</dbReference>
<sequence>MAKGLRSTVRKHNKRVLRAAVYGPASDARTERLSAKLQELVSKPRETDMTDAAGESTDVNKTESKGEMEMDLDQPSTTIIAGSNSSSRRKDANRIKKVPKKARNKLTFAAHPMKAKRLGKKA</sequence>
<dbReference type="AlphaFoldDB" id="A0A2B7XX36"/>
<evidence type="ECO:0000313" key="3">
    <source>
        <dbReference type="EMBL" id="PGH13192.1"/>
    </source>
</evidence>